<evidence type="ECO:0000313" key="2">
    <source>
        <dbReference type="EMBL" id="CAJ2511606.1"/>
    </source>
</evidence>
<evidence type="ECO:0000313" key="3">
    <source>
        <dbReference type="Proteomes" id="UP001295740"/>
    </source>
</evidence>
<dbReference type="Proteomes" id="UP001295740">
    <property type="component" value="Unassembled WGS sequence"/>
</dbReference>
<name>A0AAI8VPE8_9PEZI</name>
<gene>
    <name evidence="2" type="ORF">KHLLAP_LOCUS12074</name>
</gene>
<feature type="chain" id="PRO_5042567732" evidence="1">
    <location>
        <begin position="26"/>
        <end position="99"/>
    </location>
</feature>
<proteinExistence type="predicted"/>
<reference evidence="2" key="1">
    <citation type="submission" date="2023-10" db="EMBL/GenBank/DDBJ databases">
        <authorList>
            <person name="Hackl T."/>
        </authorList>
    </citation>
    <scope>NUCLEOTIDE SEQUENCE</scope>
</reference>
<sequence>MQFIKIAGLLAALMPLSAMAGPLSAEDTVFKRGIDICSRKADQGDSCNVGAGGNAPHICGRVNPRSILHCVNGKWALDRHCDAGTHCACTSENDITCSS</sequence>
<feature type="signal peptide" evidence="1">
    <location>
        <begin position="1"/>
        <end position="25"/>
    </location>
</feature>
<keyword evidence="3" id="KW-1185">Reference proteome</keyword>
<keyword evidence="1" id="KW-0732">Signal</keyword>
<organism evidence="2 3">
    <name type="scientific">Anthostomella pinea</name>
    <dbReference type="NCBI Taxonomy" id="933095"/>
    <lineage>
        <taxon>Eukaryota</taxon>
        <taxon>Fungi</taxon>
        <taxon>Dikarya</taxon>
        <taxon>Ascomycota</taxon>
        <taxon>Pezizomycotina</taxon>
        <taxon>Sordariomycetes</taxon>
        <taxon>Xylariomycetidae</taxon>
        <taxon>Xylariales</taxon>
        <taxon>Xylariaceae</taxon>
        <taxon>Anthostomella</taxon>
    </lineage>
</organism>
<dbReference type="EMBL" id="CAUWAG010000018">
    <property type="protein sequence ID" value="CAJ2511606.1"/>
    <property type="molecule type" value="Genomic_DNA"/>
</dbReference>
<evidence type="ECO:0000256" key="1">
    <source>
        <dbReference type="SAM" id="SignalP"/>
    </source>
</evidence>
<comment type="caution">
    <text evidence="2">The sequence shown here is derived from an EMBL/GenBank/DDBJ whole genome shotgun (WGS) entry which is preliminary data.</text>
</comment>
<dbReference type="AlphaFoldDB" id="A0AAI8VPE8"/>
<protein>
    <submittedName>
        <fullName evidence="2">Uu.00g072310.m01.CDS01</fullName>
    </submittedName>
</protein>
<accession>A0AAI8VPE8</accession>